<sequence>MSITVSYDITKLERSVTYGAMKEAQFKVAEQVVMDSERHVPQRGGTLVGTGMAYSGYVVWNTVYARAHYFGTNGIVTFRKYSTPGTGTKWVEKAAASNMKNWEEVALKGLNLK</sequence>
<dbReference type="EMBL" id="BK032560">
    <property type="protein sequence ID" value="DAF47823.1"/>
    <property type="molecule type" value="Genomic_DNA"/>
</dbReference>
<evidence type="ECO:0000313" key="1">
    <source>
        <dbReference type="EMBL" id="DAF47823.1"/>
    </source>
</evidence>
<protein>
    <submittedName>
        <fullName evidence="1">Minor capsid protein</fullName>
    </submittedName>
</protein>
<reference evidence="1" key="1">
    <citation type="journal article" date="2021" name="Proc. Natl. Acad. Sci. U.S.A.">
        <title>A Catalog of Tens of Thousands of Viruses from Human Metagenomes Reveals Hidden Associations with Chronic Diseases.</title>
        <authorList>
            <person name="Tisza M.J."/>
            <person name="Buck C.B."/>
        </authorList>
    </citation>
    <scope>NUCLEOTIDE SEQUENCE</scope>
    <source>
        <strain evidence="1">CtJjf17</strain>
    </source>
</reference>
<proteinExistence type="predicted"/>
<accession>A0A8S5SAX7</accession>
<dbReference type="Pfam" id="PF11114">
    <property type="entry name" value="Minor_capsid_2"/>
    <property type="match status" value="1"/>
</dbReference>
<organism evidence="1">
    <name type="scientific">Siphoviridae sp. ctJjf17</name>
    <dbReference type="NCBI Taxonomy" id="2827839"/>
    <lineage>
        <taxon>Viruses</taxon>
        <taxon>Duplodnaviria</taxon>
        <taxon>Heunggongvirae</taxon>
        <taxon>Uroviricota</taxon>
        <taxon>Caudoviricetes</taxon>
    </lineage>
</organism>
<name>A0A8S5SAX7_9CAUD</name>
<dbReference type="InterPro" id="IPR021080">
    <property type="entry name" value="Minor_capsid_protein"/>
</dbReference>